<dbReference type="InterPro" id="IPR023828">
    <property type="entry name" value="Peptidase_S8_Ser-AS"/>
</dbReference>
<protein>
    <submittedName>
        <fullName evidence="11">S8 family serine peptidase</fullName>
    </submittedName>
</protein>
<evidence type="ECO:0000256" key="2">
    <source>
        <dbReference type="ARBA" id="ARBA00022670"/>
    </source>
</evidence>
<dbReference type="PANTHER" id="PTHR43806">
    <property type="entry name" value="PEPTIDASE S8"/>
    <property type="match status" value="1"/>
</dbReference>
<feature type="signal peptide" evidence="8">
    <location>
        <begin position="1"/>
        <end position="18"/>
    </location>
</feature>
<dbReference type="InterPro" id="IPR023827">
    <property type="entry name" value="Peptidase_S8_Asp-AS"/>
</dbReference>
<feature type="active site" description="Charge relay system" evidence="6">
    <location>
        <position position="400"/>
    </location>
</feature>
<dbReference type="PROSITE" id="PS00136">
    <property type="entry name" value="SUBTILASE_ASP"/>
    <property type="match status" value="1"/>
</dbReference>
<feature type="active site" description="Charge relay system" evidence="6">
    <location>
        <position position="180"/>
    </location>
</feature>
<accession>A0A7G9LC23</accession>
<evidence type="ECO:0000313" key="11">
    <source>
        <dbReference type="EMBL" id="QNM86172.1"/>
    </source>
</evidence>
<dbReference type="PROSITE" id="PS51892">
    <property type="entry name" value="SUBTILASE"/>
    <property type="match status" value="1"/>
</dbReference>
<dbReference type="KEGG" id="ppec:H9W90_03370"/>
<evidence type="ECO:0000259" key="9">
    <source>
        <dbReference type="Pfam" id="PF00082"/>
    </source>
</evidence>
<dbReference type="Pfam" id="PF00082">
    <property type="entry name" value="Peptidase_S8"/>
    <property type="match status" value="1"/>
</dbReference>
<dbReference type="InterPro" id="IPR015500">
    <property type="entry name" value="Peptidase_S8_subtilisin-rel"/>
</dbReference>
<dbReference type="InterPro" id="IPR026444">
    <property type="entry name" value="Secre_tail"/>
</dbReference>
<dbReference type="Proteomes" id="UP000515808">
    <property type="component" value="Chromosome"/>
</dbReference>
<evidence type="ECO:0000256" key="4">
    <source>
        <dbReference type="ARBA" id="ARBA00022801"/>
    </source>
</evidence>
<dbReference type="InterPro" id="IPR017317">
    <property type="entry name" value="Pept_S8_subtilisin_bacteroid-2"/>
</dbReference>
<evidence type="ECO:0000256" key="3">
    <source>
        <dbReference type="ARBA" id="ARBA00022729"/>
    </source>
</evidence>
<evidence type="ECO:0000259" key="10">
    <source>
        <dbReference type="Pfam" id="PF18962"/>
    </source>
</evidence>
<proteinExistence type="inferred from homology"/>
<dbReference type="PANTHER" id="PTHR43806:SF67">
    <property type="entry name" value="EGF-LIKE DOMAIN-CONTAINING PROTEIN"/>
    <property type="match status" value="1"/>
</dbReference>
<dbReference type="PRINTS" id="PR00723">
    <property type="entry name" value="SUBTILISIN"/>
</dbReference>
<evidence type="ECO:0000256" key="6">
    <source>
        <dbReference type="PROSITE-ProRule" id="PRU01240"/>
    </source>
</evidence>
<dbReference type="AlphaFoldDB" id="A0A7G9LC23"/>
<evidence type="ECO:0000313" key="12">
    <source>
        <dbReference type="Proteomes" id="UP000515808"/>
    </source>
</evidence>
<dbReference type="InterPro" id="IPR036852">
    <property type="entry name" value="Peptidase_S8/S53_dom_sf"/>
</dbReference>
<feature type="active site" description="Charge relay system" evidence="6">
    <location>
        <position position="220"/>
    </location>
</feature>
<feature type="domain" description="Peptidase S8/S53" evidence="9">
    <location>
        <begin position="173"/>
        <end position="455"/>
    </location>
</feature>
<dbReference type="CDD" id="cd07493">
    <property type="entry name" value="Peptidases_S8_9"/>
    <property type="match status" value="1"/>
</dbReference>
<reference evidence="11 12" key="1">
    <citation type="submission" date="2020-08" db="EMBL/GenBank/DDBJ databases">
        <title>Polaribacter sp. L12M9 isolated from gut of the Korean scallop.</title>
        <authorList>
            <person name="Jeong Y.S."/>
        </authorList>
    </citation>
    <scope>NUCLEOTIDE SEQUENCE [LARGE SCALE GENOMIC DNA]</scope>
    <source>
        <strain evidence="11 12">L12M9</strain>
    </source>
</reference>
<dbReference type="InterPro" id="IPR050131">
    <property type="entry name" value="Peptidase_S8_subtilisin-like"/>
</dbReference>
<evidence type="ECO:0000256" key="7">
    <source>
        <dbReference type="RuleBase" id="RU003355"/>
    </source>
</evidence>
<keyword evidence="3 8" id="KW-0732">Signal</keyword>
<dbReference type="InterPro" id="IPR000209">
    <property type="entry name" value="Peptidase_S8/S53_dom"/>
</dbReference>
<keyword evidence="2 6" id="KW-0645">Protease</keyword>
<evidence type="ECO:0000256" key="1">
    <source>
        <dbReference type="ARBA" id="ARBA00011073"/>
    </source>
</evidence>
<dbReference type="GO" id="GO:0004252">
    <property type="term" value="F:serine-type endopeptidase activity"/>
    <property type="evidence" value="ECO:0007669"/>
    <property type="project" value="UniProtKB-UniRule"/>
</dbReference>
<keyword evidence="5 6" id="KW-0720">Serine protease</keyword>
<keyword evidence="12" id="KW-1185">Reference proteome</keyword>
<dbReference type="SUPFAM" id="SSF52743">
    <property type="entry name" value="Subtilisin-like"/>
    <property type="match status" value="1"/>
</dbReference>
<evidence type="ECO:0000256" key="5">
    <source>
        <dbReference type="ARBA" id="ARBA00022825"/>
    </source>
</evidence>
<name>A0A7G9LC23_9FLAO</name>
<evidence type="ECO:0000256" key="8">
    <source>
        <dbReference type="SAM" id="SignalP"/>
    </source>
</evidence>
<sequence>MKKILFLFSFLIFSPLFSQQEEAWLFLKDKPNKDSFLENPLTMLTQRALDRREIQNIALDSLDVPVDENYYNQLKNESTITVLAKSKWLNAVHVIATESQINDLITNYTFIDHIEFANKSLNRSGKKQQKTITPNHHQKFNEIETTFVYGDSENQIKMLKGEFLHEQGLTGGNQHIAVIDAGFPNVNTLAAFKRLRDNNQILGGYDFVERKAEFYTGHNHGTNVLSTIGGYLEDEFVGSAPDAFFYLFRTEDASREVPLEESLWVEAAERADSLGVDVINTSLGYTTFDEAKYNYSYADMDGKTTFISRGAEIGSSRGMLLVVSAGNEGNKDWKYISAPADATSVITVGAVDASGNIAGFSSYGPSSDGRIKPEILAQGQNPALINHTTGEVVTTSSGTSFSGPIIAGLIACLNQQLPAFIKSSGKKSSDTNYHTNLKRGVYESADKYSNPLEQHGYGIPNFEVAQQIYFSLYPASVNDNLLSDFSIYPNPVNNSFIIDSKNLNIEEFNIQIYTILGKKVVEKSKIFTNTIDVSYLESGIYLLKIQKGNQHKTLKLIKN</sequence>
<dbReference type="PIRSF" id="PIRSF037903">
    <property type="entry name" value="Subtilisin_rel_GFO_2223"/>
    <property type="match status" value="1"/>
</dbReference>
<dbReference type="PROSITE" id="PS00138">
    <property type="entry name" value="SUBTILASE_SER"/>
    <property type="match status" value="1"/>
</dbReference>
<dbReference type="NCBIfam" id="TIGR04183">
    <property type="entry name" value="Por_Secre_tail"/>
    <property type="match status" value="1"/>
</dbReference>
<feature type="chain" id="PRO_5028923677" evidence="8">
    <location>
        <begin position="19"/>
        <end position="559"/>
    </location>
</feature>
<gene>
    <name evidence="11" type="ORF">H9W90_03370</name>
</gene>
<organism evidence="11 12">
    <name type="scientific">Polaribacter pectinis</name>
    <dbReference type="NCBI Taxonomy" id="2738844"/>
    <lineage>
        <taxon>Bacteria</taxon>
        <taxon>Pseudomonadati</taxon>
        <taxon>Bacteroidota</taxon>
        <taxon>Flavobacteriia</taxon>
        <taxon>Flavobacteriales</taxon>
        <taxon>Flavobacteriaceae</taxon>
    </lineage>
</organism>
<dbReference type="Gene3D" id="3.40.50.200">
    <property type="entry name" value="Peptidase S8/S53 domain"/>
    <property type="match status" value="1"/>
</dbReference>
<dbReference type="EMBL" id="CP060695">
    <property type="protein sequence ID" value="QNM86172.1"/>
    <property type="molecule type" value="Genomic_DNA"/>
</dbReference>
<keyword evidence="4 6" id="KW-0378">Hydrolase</keyword>
<dbReference type="GO" id="GO:0006508">
    <property type="term" value="P:proteolysis"/>
    <property type="evidence" value="ECO:0007669"/>
    <property type="project" value="UniProtKB-KW"/>
</dbReference>
<dbReference type="Pfam" id="PF18962">
    <property type="entry name" value="Por_Secre_tail"/>
    <property type="match status" value="1"/>
</dbReference>
<dbReference type="RefSeq" id="WP_187483055.1">
    <property type="nucleotide sequence ID" value="NZ_CP060695.1"/>
</dbReference>
<comment type="similarity">
    <text evidence="1 6 7">Belongs to the peptidase S8 family.</text>
</comment>
<feature type="domain" description="Secretion system C-terminal sorting" evidence="10">
    <location>
        <begin position="487"/>
        <end position="557"/>
    </location>
</feature>